<accession>A0A067TP38</accession>
<feature type="compositionally biased region" description="Basic residues" evidence="1">
    <location>
        <begin position="350"/>
        <end position="359"/>
    </location>
</feature>
<feature type="region of interest" description="Disordered" evidence="1">
    <location>
        <begin position="309"/>
        <end position="359"/>
    </location>
</feature>
<dbReference type="OrthoDB" id="2502001at2759"/>
<keyword evidence="2" id="KW-0812">Transmembrane</keyword>
<sequence length="359" mass="39479">MRLSAASLSILALAGSVSADYFSAGWSPGQKVEKEAKTVATFVPQASPTATASASVNAPAPKGTPFSFSSLFDMNKLLTSEPAVALFNNFGINITDRVQAALDVKIWDDRVELITDHNYKDLIVNEPLTEEEEKKRVWALVISVTSAKQDGLSKFLDNVFDTAFNETQLAGDLPYVKWGRIDYLNVTGITTKWGVWQAPYLVIATDRGQTLRFYRPHQIRLRDDALREFLKVEGWRVTKPWSSAYAPGGDREYIMEFMAVWFTKIYDVVVHVPRWLMMLLSGGLASIVIGLLHRPSKKAAAAAAAKAKTQVQATSTPKTAAPTNAAPSSITPANTDSEHETTAAAPTKRTSTRQRKNKK</sequence>
<feature type="transmembrane region" description="Helical" evidence="2">
    <location>
        <begin position="275"/>
        <end position="292"/>
    </location>
</feature>
<feature type="chain" id="PRO_5001647009" description="Thioredoxin-like fold domain-containing protein" evidence="3">
    <location>
        <begin position="20"/>
        <end position="359"/>
    </location>
</feature>
<reference evidence="5" key="1">
    <citation type="journal article" date="2014" name="Proc. Natl. Acad. Sci. U.S.A.">
        <title>Extensive sampling of basidiomycete genomes demonstrates inadequacy of the white-rot/brown-rot paradigm for wood decay fungi.</title>
        <authorList>
            <person name="Riley R."/>
            <person name="Salamov A.A."/>
            <person name="Brown D.W."/>
            <person name="Nagy L.G."/>
            <person name="Floudas D."/>
            <person name="Held B.W."/>
            <person name="Levasseur A."/>
            <person name="Lombard V."/>
            <person name="Morin E."/>
            <person name="Otillar R."/>
            <person name="Lindquist E.A."/>
            <person name="Sun H."/>
            <person name="LaButti K.M."/>
            <person name="Schmutz J."/>
            <person name="Jabbour D."/>
            <person name="Luo H."/>
            <person name="Baker S.E."/>
            <person name="Pisabarro A.G."/>
            <person name="Walton J.D."/>
            <person name="Blanchette R.A."/>
            <person name="Henrissat B."/>
            <person name="Martin F."/>
            <person name="Cullen D."/>
            <person name="Hibbett D.S."/>
            <person name="Grigoriev I.V."/>
        </authorList>
    </citation>
    <scope>NUCLEOTIDE SEQUENCE [LARGE SCALE GENOMIC DNA]</scope>
    <source>
        <strain evidence="5">CBS 339.88</strain>
    </source>
</reference>
<keyword evidence="2" id="KW-0472">Membrane</keyword>
<evidence type="ECO:0000256" key="2">
    <source>
        <dbReference type="SAM" id="Phobius"/>
    </source>
</evidence>
<evidence type="ECO:0008006" key="6">
    <source>
        <dbReference type="Google" id="ProtNLM"/>
    </source>
</evidence>
<dbReference type="HOGENOM" id="CLU_061858_0_0_1"/>
<keyword evidence="3" id="KW-0732">Signal</keyword>
<protein>
    <recommendedName>
        <fullName evidence="6">Thioredoxin-like fold domain-containing protein</fullName>
    </recommendedName>
</protein>
<keyword evidence="5" id="KW-1185">Reference proteome</keyword>
<name>A0A067TP38_GALM3</name>
<gene>
    <name evidence="4" type="ORF">GALMADRAFT_55661</name>
</gene>
<proteinExistence type="predicted"/>
<dbReference type="Proteomes" id="UP000027222">
    <property type="component" value="Unassembled WGS sequence"/>
</dbReference>
<organism evidence="4 5">
    <name type="scientific">Galerina marginata (strain CBS 339.88)</name>
    <dbReference type="NCBI Taxonomy" id="685588"/>
    <lineage>
        <taxon>Eukaryota</taxon>
        <taxon>Fungi</taxon>
        <taxon>Dikarya</taxon>
        <taxon>Basidiomycota</taxon>
        <taxon>Agaricomycotina</taxon>
        <taxon>Agaricomycetes</taxon>
        <taxon>Agaricomycetidae</taxon>
        <taxon>Agaricales</taxon>
        <taxon>Agaricineae</taxon>
        <taxon>Strophariaceae</taxon>
        <taxon>Galerina</taxon>
    </lineage>
</organism>
<feature type="signal peptide" evidence="3">
    <location>
        <begin position="1"/>
        <end position="19"/>
    </location>
</feature>
<evidence type="ECO:0000256" key="3">
    <source>
        <dbReference type="SAM" id="SignalP"/>
    </source>
</evidence>
<keyword evidence="2" id="KW-1133">Transmembrane helix</keyword>
<evidence type="ECO:0000313" key="4">
    <source>
        <dbReference type="EMBL" id="KDR84092.1"/>
    </source>
</evidence>
<dbReference type="AlphaFoldDB" id="A0A067TP38"/>
<dbReference type="EMBL" id="KL142368">
    <property type="protein sequence ID" value="KDR84092.1"/>
    <property type="molecule type" value="Genomic_DNA"/>
</dbReference>
<evidence type="ECO:0000313" key="5">
    <source>
        <dbReference type="Proteomes" id="UP000027222"/>
    </source>
</evidence>
<evidence type="ECO:0000256" key="1">
    <source>
        <dbReference type="SAM" id="MobiDB-lite"/>
    </source>
</evidence>
<feature type="compositionally biased region" description="Low complexity" evidence="1">
    <location>
        <begin position="309"/>
        <end position="333"/>
    </location>
</feature>